<sequence length="37" mass="4443">MFIFYNYEKSFNIFIVNGCLTPNIHTFSLINMQLIKQ</sequence>
<protein>
    <submittedName>
        <fullName evidence="2">Uncharacterized protein</fullName>
    </submittedName>
</protein>
<organism evidence="1 2">
    <name type="scientific">Heterorhabditis bacteriophora</name>
    <name type="common">Entomopathogenic nematode worm</name>
    <dbReference type="NCBI Taxonomy" id="37862"/>
    <lineage>
        <taxon>Eukaryota</taxon>
        <taxon>Metazoa</taxon>
        <taxon>Ecdysozoa</taxon>
        <taxon>Nematoda</taxon>
        <taxon>Chromadorea</taxon>
        <taxon>Rhabditida</taxon>
        <taxon>Rhabditina</taxon>
        <taxon>Rhabditomorpha</taxon>
        <taxon>Strongyloidea</taxon>
        <taxon>Heterorhabditidae</taxon>
        <taxon>Heterorhabditis</taxon>
    </lineage>
</organism>
<reference evidence="2" key="1">
    <citation type="submission" date="2016-11" db="UniProtKB">
        <authorList>
            <consortium name="WormBaseParasite"/>
        </authorList>
    </citation>
    <scope>IDENTIFICATION</scope>
</reference>
<evidence type="ECO:0000313" key="1">
    <source>
        <dbReference type="Proteomes" id="UP000095283"/>
    </source>
</evidence>
<accession>A0A1I7WE47</accession>
<dbReference type="WBParaSite" id="Hba_03220">
    <property type="protein sequence ID" value="Hba_03220"/>
    <property type="gene ID" value="Hba_03220"/>
</dbReference>
<dbReference type="Proteomes" id="UP000095283">
    <property type="component" value="Unplaced"/>
</dbReference>
<evidence type="ECO:0000313" key="2">
    <source>
        <dbReference type="WBParaSite" id="Hba_03220"/>
    </source>
</evidence>
<keyword evidence="1" id="KW-1185">Reference proteome</keyword>
<proteinExistence type="predicted"/>
<name>A0A1I7WE47_HETBA</name>
<dbReference type="AlphaFoldDB" id="A0A1I7WE47"/>